<keyword evidence="3" id="KW-1185">Reference proteome</keyword>
<dbReference type="RefSeq" id="WP_130432992.1">
    <property type="nucleotide sequence ID" value="NZ_SHKP01000007.1"/>
</dbReference>
<dbReference type="AlphaFoldDB" id="A0A4Q7VG31"/>
<evidence type="ECO:0008006" key="4">
    <source>
        <dbReference type="Google" id="ProtNLM"/>
    </source>
</evidence>
<protein>
    <recommendedName>
        <fullName evidence="4">DUF4136 domain-containing protein</fullName>
    </recommendedName>
</protein>
<dbReference type="EMBL" id="SHKP01000007">
    <property type="protein sequence ID" value="RZT94961.1"/>
    <property type="molecule type" value="Genomic_DNA"/>
</dbReference>
<proteinExistence type="predicted"/>
<dbReference type="Proteomes" id="UP000293671">
    <property type="component" value="Unassembled WGS sequence"/>
</dbReference>
<sequence length="209" mass="22574">MRMITPIFGWLMPGAAATSLALLAGCASGPTLNSSWRDPEFKGPPLQKVLVIGVSRSETQRRIFEDGFAQGLRKAGSNGVASHPLLPESGVIPDARIQEAVKQAGADAVMTTRVLSREQRINVVPGAPMMGPPMGRGFHGWYGSAWMMAPPPDVIQYDVVTIETTLWDVKRDRVVWTATTQTTRVDNLPGQTEQLAALLVPKMKADGVL</sequence>
<reference evidence="2 3" key="1">
    <citation type="submission" date="2019-02" db="EMBL/GenBank/DDBJ databases">
        <title>Genomic Encyclopedia of Type Strains, Phase IV (KMG-IV): sequencing the most valuable type-strain genomes for metagenomic binning, comparative biology and taxonomic classification.</title>
        <authorList>
            <person name="Goeker M."/>
        </authorList>
    </citation>
    <scope>NUCLEOTIDE SEQUENCE [LARGE SCALE GENOMIC DNA]</scope>
    <source>
        <strain evidence="2 3">DSM 19570</strain>
    </source>
</reference>
<dbReference type="PROSITE" id="PS51257">
    <property type="entry name" value="PROKAR_LIPOPROTEIN"/>
    <property type="match status" value="1"/>
</dbReference>
<feature type="signal peptide" evidence="1">
    <location>
        <begin position="1"/>
        <end position="24"/>
    </location>
</feature>
<dbReference type="OrthoDB" id="7059249at2"/>
<evidence type="ECO:0000313" key="3">
    <source>
        <dbReference type="Proteomes" id="UP000293671"/>
    </source>
</evidence>
<evidence type="ECO:0000313" key="2">
    <source>
        <dbReference type="EMBL" id="RZT94961.1"/>
    </source>
</evidence>
<keyword evidence="1" id="KW-0732">Signal</keyword>
<name>A0A4Q7VG31_9BURK</name>
<dbReference type="Gene3D" id="3.30.160.670">
    <property type="match status" value="1"/>
</dbReference>
<feature type="chain" id="PRO_5020522467" description="DUF4136 domain-containing protein" evidence="1">
    <location>
        <begin position="25"/>
        <end position="209"/>
    </location>
</feature>
<accession>A0A4Q7VG31</accession>
<comment type="caution">
    <text evidence="2">The sequence shown here is derived from an EMBL/GenBank/DDBJ whole genome shotgun (WGS) entry which is preliminary data.</text>
</comment>
<gene>
    <name evidence="2" type="ORF">EV670_2707</name>
</gene>
<evidence type="ECO:0000256" key="1">
    <source>
        <dbReference type="SAM" id="SignalP"/>
    </source>
</evidence>
<organism evidence="2 3">
    <name type="scientific">Rivibacter subsaxonicus</name>
    <dbReference type="NCBI Taxonomy" id="457575"/>
    <lineage>
        <taxon>Bacteria</taxon>
        <taxon>Pseudomonadati</taxon>
        <taxon>Pseudomonadota</taxon>
        <taxon>Betaproteobacteria</taxon>
        <taxon>Burkholderiales</taxon>
        <taxon>Rivibacter</taxon>
    </lineage>
</organism>